<evidence type="ECO:0000256" key="2">
    <source>
        <dbReference type="ARBA" id="ARBA00022670"/>
    </source>
</evidence>
<dbReference type="GO" id="GO:0008236">
    <property type="term" value="F:serine-type peptidase activity"/>
    <property type="evidence" value="ECO:0007669"/>
    <property type="project" value="UniProtKB-KW"/>
</dbReference>
<organism evidence="5 6">
    <name type="scientific">Ornithinibacillus caprae</name>
    <dbReference type="NCBI Taxonomy" id="2678566"/>
    <lineage>
        <taxon>Bacteria</taxon>
        <taxon>Bacillati</taxon>
        <taxon>Bacillota</taxon>
        <taxon>Bacilli</taxon>
        <taxon>Bacillales</taxon>
        <taxon>Bacillaceae</taxon>
        <taxon>Ornithinibacillus</taxon>
    </lineage>
</organism>
<accession>A0A6N8FPT2</accession>
<name>A0A6N8FPT2_9BACI</name>
<evidence type="ECO:0008006" key="7">
    <source>
        <dbReference type="Google" id="ProtNLM"/>
    </source>
</evidence>
<evidence type="ECO:0000256" key="3">
    <source>
        <dbReference type="ARBA" id="ARBA00022801"/>
    </source>
</evidence>
<reference evidence="5 6" key="1">
    <citation type="submission" date="2019-11" db="EMBL/GenBank/DDBJ databases">
        <authorList>
            <person name="Li X."/>
        </authorList>
    </citation>
    <scope>NUCLEOTIDE SEQUENCE [LARGE SCALE GENOMIC DNA]</scope>
    <source>
        <strain evidence="5 6">L9</strain>
    </source>
</reference>
<dbReference type="Gene3D" id="3.40.50.880">
    <property type="match status" value="1"/>
</dbReference>
<gene>
    <name evidence="5" type="ORF">GMD78_20315</name>
</gene>
<evidence type="ECO:0000256" key="4">
    <source>
        <dbReference type="ARBA" id="ARBA00022825"/>
    </source>
</evidence>
<evidence type="ECO:0000313" key="5">
    <source>
        <dbReference type="EMBL" id="MUK90704.1"/>
    </source>
</evidence>
<dbReference type="InterPro" id="IPR005320">
    <property type="entry name" value="Peptidase_S51"/>
</dbReference>
<keyword evidence="6" id="KW-1185">Reference proteome</keyword>
<keyword evidence="4" id="KW-0720">Serine protease</keyword>
<comment type="similarity">
    <text evidence="1">Belongs to the peptidase S51 family.</text>
</comment>
<dbReference type="AlphaFoldDB" id="A0A6N8FPT2"/>
<dbReference type="RefSeq" id="WP_155671744.1">
    <property type="nucleotide sequence ID" value="NZ_WOCA01000028.1"/>
</dbReference>
<keyword evidence="2" id="KW-0645">Protease</keyword>
<dbReference type="Proteomes" id="UP000469125">
    <property type="component" value="Unassembled WGS sequence"/>
</dbReference>
<dbReference type="GO" id="GO:0006508">
    <property type="term" value="P:proteolysis"/>
    <property type="evidence" value="ECO:0007669"/>
    <property type="project" value="UniProtKB-KW"/>
</dbReference>
<dbReference type="PANTHER" id="PTHR20842:SF0">
    <property type="entry name" value="ALPHA-ASPARTYL DIPEPTIDASE"/>
    <property type="match status" value="1"/>
</dbReference>
<dbReference type="Pfam" id="PF03575">
    <property type="entry name" value="Peptidase_S51"/>
    <property type="match status" value="1"/>
</dbReference>
<dbReference type="PANTHER" id="PTHR20842">
    <property type="entry name" value="PROTEASE S51 ALPHA-ASPARTYL DIPEPTIDASE"/>
    <property type="match status" value="1"/>
</dbReference>
<dbReference type="CDD" id="cd03129">
    <property type="entry name" value="GAT1_Peptidase_E_like"/>
    <property type="match status" value="1"/>
</dbReference>
<comment type="caution">
    <text evidence="5">The sequence shown here is derived from an EMBL/GenBank/DDBJ whole genome shotgun (WGS) entry which is preliminary data.</text>
</comment>
<evidence type="ECO:0000256" key="1">
    <source>
        <dbReference type="ARBA" id="ARBA00006534"/>
    </source>
</evidence>
<protein>
    <recommendedName>
        <fullName evidence="7">Peptidase E</fullName>
    </recommendedName>
</protein>
<evidence type="ECO:0000313" key="6">
    <source>
        <dbReference type="Proteomes" id="UP000469125"/>
    </source>
</evidence>
<dbReference type="InterPro" id="IPR029062">
    <property type="entry name" value="Class_I_gatase-like"/>
</dbReference>
<dbReference type="SUPFAM" id="SSF52317">
    <property type="entry name" value="Class I glutamine amidotransferase-like"/>
    <property type="match status" value="1"/>
</dbReference>
<keyword evidence="3" id="KW-0378">Hydrolase</keyword>
<sequence>MRLCFIGGGNPLVGELDDVMNYLSNYVEVGNKILIIPFATEESKIERWLNSAKMSFEDIGVEEIKLLNSRLTNQEMKNEIKEHNVLYFTGGRPEKLMKSLVEKELIQVVKEFSGLMVGVSAGALVFCGDCIITKGEDYPQTQVIKGLGFVDFSVEVHYEETIDEELIPLSDKRNIYAIPNGSALFWNKKVVTPINDVFHISKRNKIRLAKNRDSEK</sequence>
<proteinExistence type="inferred from homology"/>
<dbReference type="EMBL" id="WOCA01000028">
    <property type="protein sequence ID" value="MUK90704.1"/>
    <property type="molecule type" value="Genomic_DNA"/>
</dbReference>